<reference evidence="1" key="1">
    <citation type="submission" date="2021-06" db="EMBL/GenBank/DDBJ databases">
        <authorList>
            <person name="Kallberg Y."/>
            <person name="Tangrot J."/>
            <person name="Rosling A."/>
        </authorList>
    </citation>
    <scope>NUCLEOTIDE SEQUENCE</scope>
    <source>
        <strain evidence="1">AU212A</strain>
    </source>
</reference>
<evidence type="ECO:0000313" key="1">
    <source>
        <dbReference type="EMBL" id="CAG8484240.1"/>
    </source>
</evidence>
<organism evidence="1 2">
    <name type="scientific">Scutellospora calospora</name>
    <dbReference type="NCBI Taxonomy" id="85575"/>
    <lineage>
        <taxon>Eukaryota</taxon>
        <taxon>Fungi</taxon>
        <taxon>Fungi incertae sedis</taxon>
        <taxon>Mucoromycota</taxon>
        <taxon>Glomeromycotina</taxon>
        <taxon>Glomeromycetes</taxon>
        <taxon>Diversisporales</taxon>
        <taxon>Gigasporaceae</taxon>
        <taxon>Scutellospora</taxon>
    </lineage>
</organism>
<evidence type="ECO:0000313" key="2">
    <source>
        <dbReference type="Proteomes" id="UP000789860"/>
    </source>
</evidence>
<name>A0ACA9KNN3_9GLOM</name>
<keyword evidence="2" id="KW-1185">Reference proteome</keyword>
<proteinExistence type="predicted"/>
<protein>
    <submittedName>
        <fullName evidence="1">3844_t:CDS:1</fullName>
    </submittedName>
</protein>
<sequence>MSVSMGKVFPKLKPSTNDDDSSSSFVFRPDLNIRLICPNCKNPRPKIIEEYANGDLVCGDCGLVLGDHMIDTRPEWRSFQTDDGEKDVSRVGAAADPLLQGAALETTISSKGRGELAKTHFKATVDKNTVNLKHSLHEIETMCTSMDLSQEVIDTTKQLYKRTVEEKIVRGKIKIAFYAACIYIACRINKVARSFKEICASTQVSKKHLARAVKNLVATFELNMGLMTSEDLMTRFCNRLGLTPDVERICSKISQRIEELGFLTGRTQNTVAAATIHFVTNSLNISILIENIALVSGMAVPSIKSVSKMIYAEKTKLADLIGDQGEKADVVYSNVE</sequence>
<comment type="caution">
    <text evidence="1">The sequence shown here is derived from an EMBL/GenBank/DDBJ whole genome shotgun (WGS) entry which is preliminary data.</text>
</comment>
<dbReference type="EMBL" id="CAJVPM010002318">
    <property type="protein sequence ID" value="CAG8484240.1"/>
    <property type="molecule type" value="Genomic_DNA"/>
</dbReference>
<accession>A0ACA9KNN3</accession>
<dbReference type="Proteomes" id="UP000789860">
    <property type="component" value="Unassembled WGS sequence"/>
</dbReference>
<gene>
    <name evidence="1" type="ORF">SCALOS_LOCUS2559</name>
</gene>